<dbReference type="RefSeq" id="WP_092480241.1">
    <property type="nucleotide sequence ID" value="NZ_FOXW01000004.1"/>
</dbReference>
<dbReference type="Gene3D" id="1.10.10.60">
    <property type="entry name" value="Homeodomain-like"/>
    <property type="match status" value="2"/>
</dbReference>
<evidence type="ECO:0000313" key="5">
    <source>
        <dbReference type="EMBL" id="SFQ26937.1"/>
    </source>
</evidence>
<dbReference type="PROSITE" id="PS00041">
    <property type="entry name" value="HTH_ARAC_FAMILY_1"/>
    <property type="match status" value="1"/>
</dbReference>
<sequence length="278" mass="32990">MDEDFFQKSELYQDLYYVTKGREKCAPNHSYGPNIREYYLIHIILEGKGYCETETSKFNLSKGQFFVIFPDEQTFYQADEENPWEYIWFGFDGRVAEAILSSMGINRQTPIGSIKNFNESKELVENMVGMQPFEHENRIQLQGMLYWLISLLDSKTRDNNIKPIEKINRRIVYTHDAIDLIKQNYQNVDFLIGDISEQLSLNESYLTSIFRQVTGRTLHEYLIDYRIQKSREYLETTDFNVREVAEKVGYKNPLSFTRVFKRKIGMTPTEYKKTTKKR</sequence>
<dbReference type="Pfam" id="PF02311">
    <property type="entry name" value="AraC_binding"/>
    <property type="match status" value="1"/>
</dbReference>
<dbReference type="SMART" id="SM00342">
    <property type="entry name" value="HTH_ARAC"/>
    <property type="match status" value="1"/>
</dbReference>
<dbReference type="InterPro" id="IPR037923">
    <property type="entry name" value="HTH-like"/>
</dbReference>
<dbReference type="Gene3D" id="2.60.120.280">
    <property type="entry name" value="Regulatory protein AraC"/>
    <property type="match status" value="1"/>
</dbReference>
<dbReference type="GO" id="GO:0003700">
    <property type="term" value="F:DNA-binding transcription factor activity"/>
    <property type="evidence" value="ECO:0007669"/>
    <property type="project" value="InterPro"/>
</dbReference>
<dbReference type="PANTHER" id="PTHR43280">
    <property type="entry name" value="ARAC-FAMILY TRANSCRIPTIONAL REGULATOR"/>
    <property type="match status" value="1"/>
</dbReference>
<evidence type="ECO:0000256" key="2">
    <source>
        <dbReference type="ARBA" id="ARBA00023125"/>
    </source>
</evidence>
<dbReference type="PANTHER" id="PTHR43280:SF30">
    <property type="entry name" value="MMSAB OPERON REGULATORY PROTEIN"/>
    <property type="match status" value="1"/>
</dbReference>
<dbReference type="InterPro" id="IPR018062">
    <property type="entry name" value="HTH_AraC-typ_CS"/>
</dbReference>
<keyword evidence="6" id="KW-1185">Reference proteome</keyword>
<dbReference type="SUPFAM" id="SSF46689">
    <property type="entry name" value="Homeodomain-like"/>
    <property type="match status" value="1"/>
</dbReference>
<protein>
    <submittedName>
        <fullName evidence="5">AraC-type DNA-binding protein</fullName>
    </submittedName>
</protein>
<reference evidence="5 6" key="1">
    <citation type="submission" date="2016-10" db="EMBL/GenBank/DDBJ databases">
        <authorList>
            <person name="de Groot N.N."/>
        </authorList>
    </citation>
    <scope>NUCLEOTIDE SEQUENCE [LARGE SCALE GENOMIC DNA]</scope>
    <source>
        <strain evidence="5 6">DSM 20581</strain>
    </source>
</reference>
<keyword evidence="1" id="KW-0805">Transcription regulation</keyword>
<keyword evidence="3" id="KW-0804">Transcription</keyword>
<dbReference type="SUPFAM" id="SSF51215">
    <property type="entry name" value="Regulatory protein AraC"/>
    <property type="match status" value="1"/>
</dbReference>
<dbReference type="InterPro" id="IPR009057">
    <property type="entry name" value="Homeodomain-like_sf"/>
</dbReference>
<dbReference type="CDD" id="cd06986">
    <property type="entry name" value="cupin_MmsR-like_N"/>
    <property type="match status" value="1"/>
</dbReference>
<dbReference type="InterPro" id="IPR003313">
    <property type="entry name" value="AraC-bd"/>
</dbReference>
<evidence type="ECO:0000256" key="3">
    <source>
        <dbReference type="ARBA" id="ARBA00023163"/>
    </source>
</evidence>
<gene>
    <name evidence="5" type="ORF">SAMN04488506_1185</name>
</gene>
<dbReference type="InterPro" id="IPR018060">
    <property type="entry name" value="HTH_AraC"/>
</dbReference>
<dbReference type="Proteomes" id="UP000199136">
    <property type="component" value="Unassembled WGS sequence"/>
</dbReference>
<dbReference type="STRING" id="82801.SAMN04488506_1185"/>
<keyword evidence="2 5" id="KW-0238">DNA-binding</keyword>
<dbReference type="EMBL" id="FOXW01000004">
    <property type="protein sequence ID" value="SFQ26937.1"/>
    <property type="molecule type" value="Genomic_DNA"/>
</dbReference>
<dbReference type="GO" id="GO:0043565">
    <property type="term" value="F:sequence-specific DNA binding"/>
    <property type="evidence" value="ECO:0007669"/>
    <property type="project" value="InterPro"/>
</dbReference>
<accession>A0A1I5X5K8</accession>
<name>A0A1I5X5K8_9LACT</name>
<dbReference type="Pfam" id="PF12833">
    <property type="entry name" value="HTH_18"/>
    <property type="match status" value="1"/>
</dbReference>
<evidence type="ECO:0000313" key="6">
    <source>
        <dbReference type="Proteomes" id="UP000199136"/>
    </source>
</evidence>
<feature type="domain" description="HTH araC/xylS-type" evidence="4">
    <location>
        <begin position="175"/>
        <end position="274"/>
    </location>
</feature>
<dbReference type="PRINTS" id="PR00032">
    <property type="entry name" value="HTHARAC"/>
</dbReference>
<dbReference type="OrthoDB" id="62429at2"/>
<dbReference type="InterPro" id="IPR020449">
    <property type="entry name" value="Tscrpt_reg_AraC-type_HTH"/>
</dbReference>
<dbReference type="PROSITE" id="PS01124">
    <property type="entry name" value="HTH_ARAC_FAMILY_2"/>
    <property type="match status" value="1"/>
</dbReference>
<evidence type="ECO:0000259" key="4">
    <source>
        <dbReference type="PROSITE" id="PS01124"/>
    </source>
</evidence>
<evidence type="ECO:0000256" key="1">
    <source>
        <dbReference type="ARBA" id="ARBA00023015"/>
    </source>
</evidence>
<proteinExistence type="predicted"/>
<dbReference type="AlphaFoldDB" id="A0A1I5X5K8"/>
<organism evidence="5 6">
    <name type="scientific">Desemzia incerta</name>
    <dbReference type="NCBI Taxonomy" id="82801"/>
    <lineage>
        <taxon>Bacteria</taxon>
        <taxon>Bacillati</taxon>
        <taxon>Bacillota</taxon>
        <taxon>Bacilli</taxon>
        <taxon>Lactobacillales</taxon>
        <taxon>Carnobacteriaceae</taxon>
        <taxon>Desemzia</taxon>
    </lineage>
</organism>